<dbReference type="InterPro" id="IPR003604">
    <property type="entry name" value="Matrin/U1-like-C_Znf_C2H2"/>
</dbReference>
<dbReference type="PANTHER" id="PTHR46786">
    <property type="entry name" value="ZINC FINGER MATRIN-TYPE PROTEIN 3"/>
    <property type="match status" value="1"/>
</dbReference>
<dbReference type="Gene3D" id="3.30.160.60">
    <property type="entry name" value="Classic Zinc Finger"/>
    <property type="match status" value="2"/>
</dbReference>
<feature type="compositionally biased region" description="Low complexity" evidence="1">
    <location>
        <begin position="76"/>
        <end position="116"/>
    </location>
</feature>
<sequence>MGGERRENIVPVEVAIERVLEYRRQVAMLQFTLDEDLKDLMPLQPFSCLSDTLNFNQVTFEALLPRPLERPSASASPVSSTNHSVLSSLSSPSHSPRPLEGPSSSSSSSPSPSLVPSINLSGIKRKELTNCLQYLQPEQPGLSHGSVMLKDQIDNLFCKICQVQCSGAFNLKQHFKGRKHKAKVEELELNKKYGGEKANQLQCCELCKVTCMDETLLKLHFQGKKHKHKLREAESLKRGEEIPNQPKWCELCKVICMDETWQKWKLRQKKKDIKQIGDQRRSDRRRRSEAKKKIRGDQIGDQIGESSPGRARGLSSLRSDLHDRRRRRRRLLKLCLISHFGHETLLKQHFQGKKHKHKLQEAESLKCGNRFESYVSYICAFAEPYYDEDLSIPNSPDISGAERQPSLSNVPKRVRHDLLQRDYVTKAPFTEMQTRKFLRKGSVMETPSSFSEDETAENNSSQELGASS</sequence>
<comment type="caution">
    <text evidence="4">The sequence shown here is derived from an EMBL/GenBank/DDBJ whole genome shotgun (WGS) entry which is preliminary data.</text>
</comment>
<dbReference type="Pfam" id="PF12874">
    <property type="entry name" value="zf-met"/>
    <property type="match status" value="2"/>
</dbReference>
<accession>A0AAW2DCF5</accession>
<dbReference type="PANTHER" id="PTHR46786:SF1">
    <property type="entry name" value="ZINC FINGER MATRIN-TYPE PROTEIN 3"/>
    <property type="match status" value="1"/>
</dbReference>
<feature type="domain" description="U1-type" evidence="3">
    <location>
        <begin position="199"/>
        <end position="233"/>
    </location>
</feature>
<feature type="domain" description="C2H2-type" evidence="2">
    <location>
        <begin position="156"/>
        <end position="180"/>
    </location>
</feature>
<evidence type="ECO:0000259" key="3">
    <source>
        <dbReference type="SMART" id="SM00451"/>
    </source>
</evidence>
<dbReference type="SMART" id="SM00451">
    <property type="entry name" value="ZnF_U1"/>
    <property type="match status" value="3"/>
</dbReference>
<dbReference type="InterPro" id="IPR036236">
    <property type="entry name" value="Znf_C2H2_sf"/>
</dbReference>
<gene>
    <name evidence="4" type="ORF">SO802_008422</name>
</gene>
<evidence type="ECO:0000313" key="4">
    <source>
        <dbReference type="EMBL" id="KAL0006920.1"/>
    </source>
</evidence>
<reference evidence="4 5" key="1">
    <citation type="submission" date="2024-01" db="EMBL/GenBank/DDBJ databases">
        <title>A telomere-to-telomere, gap-free genome of sweet tea (Lithocarpus litseifolius).</title>
        <authorList>
            <person name="Zhou J."/>
        </authorList>
    </citation>
    <scope>NUCLEOTIDE SEQUENCE [LARGE SCALE GENOMIC DNA]</scope>
    <source>
        <strain evidence="4">Zhou-2022a</strain>
        <tissue evidence="4">Leaf</tissue>
    </source>
</reference>
<feature type="domain" description="U1-type" evidence="3">
    <location>
        <begin position="327"/>
        <end position="362"/>
    </location>
</feature>
<feature type="region of interest" description="Disordered" evidence="1">
    <location>
        <begin position="71"/>
        <end position="116"/>
    </location>
</feature>
<dbReference type="SMART" id="SM00355">
    <property type="entry name" value="ZnF_C2H2"/>
    <property type="match status" value="2"/>
</dbReference>
<keyword evidence="5" id="KW-1185">Reference proteome</keyword>
<feature type="region of interest" description="Disordered" evidence="1">
    <location>
        <begin position="440"/>
        <end position="468"/>
    </location>
</feature>
<feature type="domain" description="C2H2-type" evidence="2">
    <location>
        <begin position="202"/>
        <end position="226"/>
    </location>
</feature>
<feature type="compositionally biased region" description="Basic residues" evidence="1">
    <location>
        <begin position="282"/>
        <end position="294"/>
    </location>
</feature>
<dbReference type="InterPro" id="IPR013087">
    <property type="entry name" value="Znf_C2H2_type"/>
</dbReference>
<dbReference type="GO" id="GO:0008270">
    <property type="term" value="F:zinc ion binding"/>
    <property type="evidence" value="ECO:0007669"/>
    <property type="project" value="InterPro"/>
</dbReference>
<organism evidence="4 5">
    <name type="scientific">Lithocarpus litseifolius</name>
    <dbReference type="NCBI Taxonomy" id="425828"/>
    <lineage>
        <taxon>Eukaryota</taxon>
        <taxon>Viridiplantae</taxon>
        <taxon>Streptophyta</taxon>
        <taxon>Embryophyta</taxon>
        <taxon>Tracheophyta</taxon>
        <taxon>Spermatophyta</taxon>
        <taxon>Magnoliopsida</taxon>
        <taxon>eudicotyledons</taxon>
        <taxon>Gunneridae</taxon>
        <taxon>Pentapetalae</taxon>
        <taxon>rosids</taxon>
        <taxon>fabids</taxon>
        <taxon>Fagales</taxon>
        <taxon>Fagaceae</taxon>
        <taxon>Lithocarpus</taxon>
    </lineage>
</organism>
<dbReference type="AlphaFoldDB" id="A0AAW2DCF5"/>
<dbReference type="EMBL" id="JAZDWU010000003">
    <property type="protein sequence ID" value="KAL0006920.1"/>
    <property type="molecule type" value="Genomic_DNA"/>
</dbReference>
<name>A0AAW2DCF5_9ROSI</name>
<protein>
    <submittedName>
        <fullName evidence="4">Uncharacterized protein</fullName>
    </submittedName>
</protein>
<dbReference type="SUPFAM" id="SSF57667">
    <property type="entry name" value="beta-beta-alpha zinc fingers"/>
    <property type="match status" value="2"/>
</dbReference>
<evidence type="ECO:0000259" key="2">
    <source>
        <dbReference type="SMART" id="SM00355"/>
    </source>
</evidence>
<dbReference type="InterPro" id="IPR052644">
    <property type="entry name" value="ZMAT3"/>
</dbReference>
<proteinExistence type="predicted"/>
<evidence type="ECO:0000313" key="5">
    <source>
        <dbReference type="Proteomes" id="UP001459277"/>
    </source>
</evidence>
<evidence type="ECO:0000256" key="1">
    <source>
        <dbReference type="SAM" id="MobiDB-lite"/>
    </source>
</evidence>
<feature type="compositionally biased region" description="Polar residues" evidence="1">
    <location>
        <begin position="457"/>
        <end position="468"/>
    </location>
</feature>
<feature type="domain" description="U1-type" evidence="3">
    <location>
        <begin position="153"/>
        <end position="187"/>
    </location>
</feature>
<dbReference type="GO" id="GO:0003676">
    <property type="term" value="F:nucleic acid binding"/>
    <property type="evidence" value="ECO:0007669"/>
    <property type="project" value="InterPro"/>
</dbReference>
<feature type="region of interest" description="Disordered" evidence="1">
    <location>
        <begin position="272"/>
        <end position="319"/>
    </location>
</feature>
<dbReference type="Proteomes" id="UP001459277">
    <property type="component" value="Unassembled WGS sequence"/>
</dbReference>